<dbReference type="InterPro" id="IPR015424">
    <property type="entry name" value="PyrdxlP-dep_Trfase"/>
</dbReference>
<evidence type="ECO:0000313" key="1">
    <source>
        <dbReference type="EMBL" id="UOF92900.1"/>
    </source>
</evidence>
<evidence type="ECO:0000313" key="2">
    <source>
        <dbReference type="Proteomes" id="UP000830167"/>
    </source>
</evidence>
<gene>
    <name evidence="1" type="ORF">LSG31_16790</name>
</gene>
<dbReference type="SUPFAM" id="SSF53383">
    <property type="entry name" value="PLP-dependent transferases"/>
    <property type="match status" value="1"/>
</dbReference>
<dbReference type="InterPro" id="IPR009651">
    <property type="entry name" value="Met_g_lyase_put"/>
</dbReference>
<accession>A0ABY4CR10</accession>
<dbReference type="Gene3D" id="3.90.1150.60">
    <property type="entry name" value="Methioning gamme-lyase, C-terminal domain"/>
    <property type="match status" value="1"/>
</dbReference>
<dbReference type="Gene3D" id="3.40.640.10">
    <property type="entry name" value="Type I PLP-dependent aspartate aminotransferase-like (Major domain)"/>
    <property type="match status" value="1"/>
</dbReference>
<name>A0ABY4CR10_9BACL</name>
<dbReference type="PANTHER" id="PTHR46658">
    <property type="entry name" value="CYS OR MET METABOLISM PYRIDOXAL-PHOSPHATE-DEPENDENT ENZYME"/>
    <property type="match status" value="1"/>
</dbReference>
<proteinExistence type="predicted"/>
<dbReference type="Pfam" id="PF06838">
    <property type="entry name" value="Met_gamma_lyase"/>
    <property type="match status" value="1"/>
</dbReference>
<protein>
    <submittedName>
        <fullName evidence="1">Methionine gamma-lyase family protein</fullName>
    </submittedName>
</protein>
<reference evidence="1" key="1">
    <citation type="submission" date="2021-12" db="EMBL/GenBank/DDBJ databases">
        <title>Alicyclobacillaceae gen. nov., sp. nov., isolated from chalcocite enrichment system.</title>
        <authorList>
            <person name="Jiang Z."/>
        </authorList>
    </citation>
    <scope>NUCLEOTIDE SEQUENCE</scope>
    <source>
        <strain evidence="1">MYW30-H2</strain>
    </source>
</reference>
<dbReference type="RefSeq" id="WP_347439542.1">
    <property type="nucleotide sequence ID" value="NZ_CP089291.1"/>
</dbReference>
<dbReference type="InterPro" id="IPR015421">
    <property type="entry name" value="PyrdxlP-dep_Trfase_major"/>
</dbReference>
<dbReference type="Proteomes" id="UP000830167">
    <property type="component" value="Chromosome"/>
</dbReference>
<keyword evidence="2" id="KW-1185">Reference proteome</keyword>
<sequence>MVEQAEEELQSIYRQIDQNALWNQQKVLQAFHKYQLADFHFTGSTGYGYNDAGREVLERVYAEVFQAEAALVRPHITSGTHAIALALFGVLRPGDQLLYATGKPYDTLKNVIGDAKNTANEGSLADFGIHSTYVPLQDDGTPNIDGLLQGITPKTKMIGIQRSSGYDWRPALTIQDIDRLVRVIRSVNKDVVIFVDNCYGEFCEPLEPTQVGADLVVGSLIKNPGGGLAPSGGYIVGKEPYVRQAAGRLTVPGIGGEGGATLGTNRSLLQGLFLAPHVVGQALKGAVLAAYVFDQIGMKTSPAWNATRTDLIQAIEFGARERLITFCQAIQSSAPVDSHVRPEPWAMPGYSDEVIMAAGAFIQGSSIELSADGPIRPPYIGYMQGGLTYEHCKLTILQVLEDLYSL</sequence>
<organism evidence="1 2">
    <name type="scientific">Fodinisporobacter ferrooxydans</name>
    <dbReference type="NCBI Taxonomy" id="2901836"/>
    <lineage>
        <taxon>Bacteria</taxon>
        <taxon>Bacillati</taxon>
        <taxon>Bacillota</taxon>
        <taxon>Bacilli</taxon>
        <taxon>Bacillales</taxon>
        <taxon>Alicyclobacillaceae</taxon>
        <taxon>Fodinisporobacter</taxon>
    </lineage>
</organism>
<dbReference type="PANTHER" id="PTHR46658:SF1">
    <property type="entry name" value="CYS OR MET METABOLISM PYRIDOXAL-PHOSPHATE-DEPENDENT ENZYME"/>
    <property type="match status" value="1"/>
</dbReference>
<dbReference type="EMBL" id="CP089291">
    <property type="protein sequence ID" value="UOF92900.1"/>
    <property type="molecule type" value="Genomic_DNA"/>
</dbReference>